<dbReference type="OrthoDB" id="10545695at2759"/>
<dbReference type="KEGG" id="vde:111253282"/>
<feature type="compositionally biased region" description="Basic residues" evidence="1">
    <location>
        <begin position="206"/>
        <end position="215"/>
    </location>
</feature>
<keyword evidence="4" id="KW-1185">Reference proteome</keyword>
<dbReference type="InParanoid" id="A0A7M7KSI0"/>
<dbReference type="Proteomes" id="UP000594260">
    <property type="component" value="Unplaced"/>
</dbReference>
<organism evidence="3 4">
    <name type="scientific">Varroa destructor</name>
    <name type="common">Honeybee mite</name>
    <dbReference type="NCBI Taxonomy" id="109461"/>
    <lineage>
        <taxon>Eukaryota</taxon>
        <taxon>Metazoa</taxon>
        <taxon>Ecdysozoa</taxon>
        <taxon>Arthropoda</taxon>
        <taxon>Chelicerata</taxon>
        <taxon>Arachnida</taxon>
        <taxon>Acari</taxon>
        <taxon>Parasitiformes</taxon>
        <taxon>Mesostigmata</taxon>
        <taxon>Gamasina</taxon>
        <taxon>Dermanyssoidea</taxon>
        <taxon>Varroidae</taxon>
        <taxon>Varroa</taxon>
    </lineage>
</organism>
<feature type="compositionally biased region" description="Polar residues" evidence="1">
    <location>
        <begin position="124"/>
        <end position="133"/>
    </location>
</feature>
<keyword evidence="2" id="KW-0732">Signal</keyword>
<feature type="chain" id="PRO_5029610205" evidence="2">
    <location>
        <begin position="18"/>
        <end position="461"/>
    </location>
</feature>
<evidence type="ECO:0000313" key="3">
    <source>
        <dbReference type="EnsemblMetazoa" id="XP_022668192"/>
    </source>
</evidence>
<evidence type="ECO:0000256" key="1">
    <source>
        <dbReference type="SAM" id="MobiDB-lite"/>
    </source>
</evidence>
<evidence type="ECO:0000313" key="4">
    <source>
        <dbReference type="Proteomes" id="UP000594260"/>
    </source>
</evidence>
<feature type="region of interest" description="Disordered" evidence="1">
    <location>
        <begin position="184"/>
        <end position="220"/>
    </location>
</feature>
<feature type="signal peptide" evidence="2">
    <location>
        <begin position="1"/>
        <end position="17"/>
    </location>
</feature>
<proteinExistence type="predicted"/>
<accession>A0A7M7KSI0</accession>
<name>A0A7M7KSI0_VARDE</name>
<reference evidence="3" key="1">
    <citation type="submission" date="2021-01" db="UniProtKB">
        <authorList>
            <consortium name="EnsemblMetazoa"/>
        </authorList>
    </citation>
    <scope>IDENTIFICATION</scope>
</reference>
<sequence length="461" mass="50218">MWCELLILSMAAAMTFGSPANSSDLLHNHAPDPGPAPVYTGSRTQEALYHDYLTQIARTRKDKETISGSTSLPKFEGNYGVSDISIAPSTVNIKRKSKKRPTTPGPVLYDYGYPDDVETAQGKNIYTTSGKQKNSFRDNKEVSGTHGYYATPGSSTNRDRRPYESSYYEPIDYDDGYYQAEASGIQQQTAEQPPEGAGSGPSSKVRPSHAGHRGKIVNSAHEIDQIKASASEYYGGYGNGYGGGYDDFHHAYGGGSYHQVPYRPSHHRSSKGPLALLLGLLPLGLLFASLMPSFYNVPFAAIPPAGIAVQNIAAPPVAGRRRRDIHVDDAPKNNDVKPRSLTAMSSLQTTLTSVIESNPVIKVLQEYRLHGLNSPSCIQRLTCEILLTQPWMQTFAKSYDSSWAKPLGLNPLVKAVVTGKCKKLNCTNNNESFATLSVVNQNSNVNFKMNSKNSIDANSVL</sequence>
<dbReference type="AlphaFoldDB" id="A0A7M7KSI0"/>
<dbReference type="GeneID" id="111253282"/>
<dbReference type="RefSeq" id="XP_022668192.1">
    <property type="nucleotide sequence ID" value="XM_022812457.1"/>
</dbReference>
<evidence type="ECO:0000256" key="2">
    <source>
        <dbReference type="SAM" id="SignalP"/>
    </source>
</evidence>
<protein>
    <submittedName>
        <fullName evidence="3">Uncharacterized protein</fullName>
    </submittedName>
</protein>
<feature type="region of interest" description="Disordered" evidence="1">
    <location>
        <begin position="124"/>
        <end position="170"/>
    </location>
</feature>
<dbReference type="EnsemblMetazoa" id="XM_022812457">
    <property type="protein sequence ID" value="XP_022668192"/>
    <property type="gene ID" value="LOC111253282"/>
</dbReference>